<dbReference type="Gene3D" id="3.30.420.10">
    <property type="entry name" value="Ribonuclease H-like superfamily/Ribonuclease H"/>
    <property type="match status" value="1"/>
</dbReference>
<dbReference type="Gene3D" id="1.10.340.70">
    <property type="match status" value="1"/>
</dbReference>
<sequence>MVISSALSFDEKTRLLETSSNQVSNLKEELTPISKSGPSRGHHDIATTTRKVFKVRLYWPHVFCDARKLVQVCDACQRAGNISSRDEAPQNYIQVCEIFDVWGIDFMGPFPSSNENKYILVTIDYVSKWVEAQAFPTSDARNVASFLRRLFTRFGITKALISDRGTHFCNYQMKKSMKQYGVIHWFSIAYHPQTNGQVKNKNRAIKCILEKTIRSNRKDWSYKLDDALWAFRTTFKTPLGTTPFRILYGKACHLLVELKHKAYWAPKNCNMDLTKAGENWIGENDLISVKYKQEDIIIMTIEDSSSESIPISSTVSRPNTYGSVVLGGTFDRLHDGHRLFLKVAAELARDRVVVGILDGPMLSRKQFAHLIMPIELRIKTVQDYIKSIKPNLVVQVEHITDPFGPSIVDKNLDAIVVSQETLPGGLLVNQKRAEKGLSQLKVVVVNLVSEESSGDKLSSSTLRKREAHITGKL</sequence>
<comment type="caution">
    <text evidence="2">The sequence shown here is derived from an EMBL/GenBank/DDBJ whole genome shotgun (WGS) entry which is preliminary data.</text>
</comment>
<organism evidence="2">
    <name type="scientific">Tanacetum cinerariifolium</name>
    <name type="common">Dalmatian daisy</name>
    <name type="synonym">Chrysanthemum cinerariifolium</name>
    <dbReference type="NCBI Taxonomy" id="118510"/>
    <lineage>
        <taxon>Eukaryota</taxon>
        <taxon>Viridiplantae</taxon>
        <taxon>Streptophyta</taxon>
        <taxon>Embryophyta</taxon>
        <taxon>Tracheophyta</taxon>
        <taxon>Spermatophyta</taxon>
        <taxon>Magnoliopsida</taxon>
        <taxon>eudicotyledons</taxon>
        <taxon>Gunneridae</taxon>
        <taxon>Pentapetalae</taxon>
        <taxon>asterids</taxon>
        <taxon>campanulids</taxon>
        <taxon>Asterales</taxon>
        <taxon>Asteraceae</taxon>
        <taxon>Asteroideae</taxon>
        <taxon>Anthemideae</taxon>
        <taxon>Anthemidinae</taxon>
        <taxon>Tanacetum</taxon>
    </lineage>
</organism>
<dbReference type="PROSITE" id="PS50994">
    <property type="entry name" value="INTEGRASE"/>
    <property type="match status" value="1"/>
</dbReference>
<dbReference type="GO" id="GO:0003676">
    <property type="term" value="F:nucleic acid binding"/>
    <property type="evidence" value="ECO:0007669"/>
    <property type="project" value="InterPro"/>
</dbReference>
<proteinExistence type="predicted"/>
<evidence type="ECO:0000259" key="1">
    <source>
        <dbReference type="PROSITE" id="PS50994"/>
    </source>
</evidence>
<dbReference type="InterPro" id="IPR001584">
    <property type="entry name" value="Integrase_cat-core"/>
</dbReference>
<evidence type="ECO:0000313" key="2">
    <source>
        <dbReference type="EMBL" id="GEU71729.1"/>
    </source>
</evidence>
<reference evidence="2" key="1">
    <citation type="journal article" date="2019" name="Sci. Rep.">
        <title>Draft genome of Tanacetum cinerariifolium, the natural source of mosquito coil.</title>
        <authorList>
            <person name="Yamashiro T."/>
            <person name="Shiraishi A."/>
            <person name="Satake H."/>
            <person name="Nakayama K."/>
        </authorList>
    </citation>
    <scope>NUCLEOTIDE SEQUENCE</scope>
</reference>
<dbReference type="InterPro" id="IPR052160">
    <property type="entry name" value="Gypsy_RT_Integrase-like"/>
</dbReference>
<name>A0A6L2MDW7_TANCI</name>
<dbReference type="SUPFAM" id="SSF53098">
    <property type="entry name" value="Ribonuclease H-like"/>
    <property type="match status" value="1"/>
</dbReference>
<dbReference type="Gene3D" id="3.40.50.620">
    <property type="entry name" value="HUPs"/>
    <property type="match status" value="1"/>
</dbReference>
<dbReference type="GO" id="GO:0016740">
    <property type="term" value="F:transferase activity"/>
    <property type="evidence" value="ECO:0007669"/>
    <property type="project" value="UniProtKB-KW"/>
</dbReference>
<accession>A0A6L2MDW7</accession>
<protein>
    <submittedName>
        <fullName evidence="2">Cytidyltransferase-like domain-containing protein</fullName>
    </submittedName>
</protein>
<gene>
    <name evidence="2" type="ORF">Tci_043707</name>
</gene>
<dbReference type="InterPro" id="IPR036397">
    <property type="entry name" value="RNaseH_sf"/>
</dbReference>
<dbReference type="FunFam" id="3.40.50.620:FF:000089">
    <property type="entry name" value="Bifunctional coenzyme A synthase"/>
    <property type="match status" value="1"/>
</dbReference>
<dbReference type="AlphaFoldDB" id="A0A6L2MDW7"/>
<dbReference type="Pfam" id="PF00665">
    <property type="entry name" value="rve"/>
    <property type="match status" value="1"/>
</dbReference>
<dbReference type="EMBL" id="BKCJ010006359">
    <property type="protein sequence ID" value="GEU71729.1"/>
    <property type="molecule type" value="Genomic_DNA"/>
</dbReference>
<dbReference type="Pfam" id="PF01467">
    <property type="entry name" value="CTP_transf_like"/>
    <property type="match status" value="1"/>
</dbReference>
<dbReference type="GO" id="GO:0015074">
    <property type="term" value="P:DNA integration"/>
    <property type="evidence" value="ECO:0007669"/>
    <property type="project" value="InterPro"/>
</dbReference>
<feature type="domain" description="Integrase catalytic" evidence="1">
    <location>
        <begin position="85"/>
        <end position="251"/>
    </location>
</feature>
<keyword evidence="2" id="KW-0808">Transferase</keyword>
<dbReference type="InterPro" id="IPR004821">
    <property type="entry name" value="Cyt_trans-like"/>
</dbReference>
<dbReference type="NCBIfam" id="NF001985">
    <property type="entry name" value="PRK00777.1"/>
    <property type="match status" value="1"/>
</dbReference>
<dbReference type="InterPro" id="IPR014729">
    <property type="entry name" value="Rossmann-like_a/b/a_fold"/>
</dbReference>
<dbReference type="CDD" id="cd02164">
    <property type="entry name" value="PPAT_CoAS"/>
    <property type="match status" value="1"/>
</dbReference>
<dbReference type="InterPro" id="IPR012337">
    <property type="entry name" value="RNaseH-like_sf"/>
</dbReference>
<dbReference type="SUPFAM" id="SSF52374">
    <property type="entry name" value="Nucleotidylyl transferase"/>
    <property type="match status" value="1"/>
</dbReference>
<dbReference type="PANTHER" id="PTHR47266">
    <property type="entry name" value="ENDONUCLEASE-RELATED"/>
    <property type="match status" value="1"/>
</dbReference>